<reference evidence="2 3" key="1">
    <citation type="journal article" date="2019" name="Int. J. Syst. Evol. Microbiol.">
        <title>The Global Catalogue of Microorganisms (GCM) 10K type strain sequencing project: providing services to taxonomists for standard genome sequencing and annotation.</title>
        <authorList>
            <consortium name="The Broad Institute Genomics Platform"/>
            <consortium name="The Broad Institute Genome Sequencing Center for Infectious Disease"/>
            <person name="Wu L."/>
            <person name="Ma J."/>
        </authorList>
    </citation>
    <scope>NUCLEOTIDE SEQUENCE [LARGE SCALE GENOMIC DNA]</scope>
    <source>
        <strain evidence="2 3">JCM 12393</strain>
    </source>
</reference>
<feature type="chain" id="PRO_5045944198" description="Secreted protein" evidence="1">
    <location>
        <begin position="25"/>
        <end position="138"/>
    </location>
</feature>
<dbReference type="EMBL" id="BAAAKJ010000051">
    <property type="protein sequence ID" value="GAA1386870.1"/>
    <property type="molecule type" value="Genomic_DNA"/>
</dbReference>
<dbReference type="RefSeq" id="WP_344328156.1">
    <property type="nucleotide sequence ID" value="NZ_BAAAKJ010000051.1"/>
</dbReference>
<comment type="caution">
    <text evidence="2">The sequence shown here is derived from an EMBL/GenBank/DDBJ whole genome shotgun (WGS) entry which is preliminary data.</text>
</comment>
<gene>
    <name evidence="2" type="ORF">GCM10009639_11200</name>
</gene>
<dbReference type="Proteomes" id="UP001499863">
    <property type="component" value="Unassembled WGS sequence"/>
</dbReference>
<proteinExistence type="predicted"/>
<organism evidence="2 3">
    <name type="scientific">Kitasatospora putterlickiae</name>
    <dbReference type="NCBI Taxonomy" id="221725"/>
    <lineage>
        <taxon>Bacteria</taxon>
        <taxon>Bacillati</taxon>
        <taxon>Actinomycetota</taxon>
        <taxon>Actinomycetes</taxon>
        <taxon>Kitasatosporales</taxon>
        <taxon>Streptomycetaceae</taxon>
        <taxon>Kitasatospora</taxon>
    </lineage>
</organism>
<evidence type="ECO:0000256" key="1">
    <source>
        <dbReference type="SAM" id="SignalP"/>
    </source>
</evidence>
<evidence type="ECO:0000313" key="3">
    <source>
        <dbReference type="Proteomes" id="UP001499863"/>
    </source>
</evidence>
<evidence type="ECO:0000313" key="2">
    <source>
        <dbReference type="EMBL" id="GAA1386870.1"/>
    </source>
</evidence>
<keyword evidence="3" id="KW-1185">Reference proteome</keyword>
<keyword evidence="1" id="KW-0732">Signal</keyword>
<accession>A0ABN1XPC9</accession>
<evidence type="ECO:0008006" key="4">
    <source>
        <dbReference type="Google" id="ProtNLM"/>
    </source>
</evidence>
<sequence length="138" mass="14259">MRKPLMVMAAAAFAAIGFTAPAQATVTDVDMPFGMAYGNSTTSGTIHFTDGYTASVSGAVHAASGARQVCVQGVNNTAATDTVCSPWAYEGGPNQPLSASLRIAAPGGVQRVYIWMVDGGNALLAQEYCTRSGCTRQF</sequence>
<feature type="signal peptide" evidence="1">
    <location>
        <begin position="1"/>
        <end position="24"/>
    </location>
</feature>
<protein>
    <recommendedName>
        <fullName evidence="4">Secreted protein</fullName>
    </recommendedName>
</protein>
<name>A0ABN1XPC9_9ACTN</name>